<dbReference type="GO" id="GO:0022857">
    <property type="term" value="F:transmembrane transporter activity"/>
    <property type="evidence" value="ECO:0007669"/>
    <property type="project" value="InterPro"/>
</dbReference>
<feature type="transmembrane region" description="Helical" evidence="7">
    <location>
        <begin position="21"/>
        <end position="39"/>
    </location>
</feature>
<dbReference type="PANTHER" id="PTHR30614:SF21">
    <property type="entry name" value="AMINO ACID ABC TRANSPORTER PERMEASE"/>
    <property type="match status" value="1"/>
</dbReference>
<name>A0A1H0Y669_9MICO</name>
<dbReference type="CDD" id="cd06261">
    <property type="entry name" value="TM_PBP2"/>
    <property type="match status" value="1"/>
</dbReference>
<proteinExistence type="inferred from homology"/>
<dbReference type="NCBIfam" id="TIGR01726">
    <property type="entry name" value="HEQRo_perm_3TM"/>
    <property type="match status" value="1"/>
</dbReference>
<dbReference type="eggNOG" id="COG0765">
    <property type="taxonomic scope" value="Bacteria"/>
</dbReference>
<evidence type="ECO:0000256" key="8">
    <source>
        <dbReference type="SAM" id="MobiDB-lite"/>
    </source>
</evidence>
<dbReference type="PROSITE" id="PS50928">
    <property type="entry name" value="ABC_TM1"/>
    <property type="match status" value="1"/>
</dbReference>
<dbReference type="Pfam" id="PF00528">
    <property type="entry name" value="BPD_transp_1"/>
    <property type="match status" value="1"/>
</dbReference>
<dbReference type="InterPro" id="IPR010065">
    <property type="entry name" value="AA_ABC_transptr_permease_3TM"/>
</dbReference>
<evidence type="ECO:0000256" key="5">
    <source>
        <dbReference type="ARBA" id="ARBA00022989"/>
    </source>
</evidence>
<feature type="transmembrane region" description="Helical" evidence="7">
    <location>
        <begin position="84"/>
        <end position="105"/>
    </location>
</feature>
<organism evidence="10 11">
    <name type="scientific">Leucobacter chromiiresistens</name>
    <dbReference type="NCBI Taxonomy" id="1079994"/>
    <lineage>
        <taxon>Bacteria</taxon>
        <taxon>Bacillati</taxon>
        <taxon>Actinomycetota</taxon>
        <taxon>Actinomycetes</taxon>
        <taxon>Micrococcales</taxon>
        <taxon>Microbacteriaceae</taxon>
        <taxon>Leucobacter</taxon>
    </lineage>
</organism>
<dbReference type="PANTHER" id="PTHR30614">
    <property type="entry name" value="MEMBRANE COMPONENT OF AMINO ACID ABC TRANSPORTER"/>
    <property type="match status" value="1"/>
</dbReference>
<reference evidence="10 11" key="1">
    <citation type="submission" date="2016-10" db="EMBL/GenBank/DDBJ databases">
        <authorList>
            <person name="de Groot N.N."/>
        </authorList>
    </citation>
    <scope>NUCLEOTIDE SEQUENCE [LARGE SCALE GENOMIC DNA]</scope>
    <source>
        <strain evidence="10 11">DSM 22788</strain>
    </source>
</reference>
<evidence type="ECO:0000256" key="3">
    <source>
        <dbReference type="ARBA" id="ARBA00022475"/>
    </source>
</evidence>
<dbReference type="GO" id="GO:0006865">
    <property type="term" value="P:amino acid transport"/>
    <property type="evidence" value="ECO:0007669"/>
    <property type="project" value="TreeGrafter"/>
</dbReference>
<dbReference type="GO" id="GO:0043190">
    <property type="term" value="C:ATP-binding cassette (ABC) transporter complex"/>
    <property type="evidence" value="ECO:0007669"/>
    <property type="project" value="InterPro"/>
</dbReference>
<dbReference type="Proteomes" id="UP000182690">
    <property type="component" value="Unassembled WGS sequence"/>
</dbReference>
<evidence type="ECO:0000256" key="2">
    <source>
        <dbReference type="ARBA" id="ARBA00022448"/>
    </source>
</evidence>
<gene>
    <name evidence="10" type="ORF">SAMN04488565_0553</name>
</gene>
<protein>
    <submittedName>
        <fullName evidence="10">Amino acid ABC transporter membrane protein 2, PAAT family</fullName>
    </submittedName>
</protein>
<feature type="transmembrane region" description="Helical" evidence="7">
    <location>
        <begin position="126"/>
        <end position="152"/>
    </location>
</feature>
<feature type="transmembrane region" description="Helical" evidence="7">
    <location>
        <begin position="242"/>
        <end position="263"/>
    </location>
</feature>
<evidence type="ECO:0000256" key="7">
    <source>
        <dbReference type="RuleBase" id="RU363032"/>
    </source>
</evidence>
<feature type="region of interest" description="Disordered" evidence="8">
    <location>
        <begin position="301"/>
        <end position="321"/>
    </location>
</feature>
<dbReference type="InterPro" id="IPR043429">
    <property type="entry name" value="ArtM/GltK/GlnP/TcyL/YhdX-like"/>
</dbReference>
<dbReference type="SUPFAM" id="SSF161098">
    <property type="entry name" value="MetI-like"/>
    <property type="match status" value="1"/>
</dbReference>
<evidence type="ECO:0000256" key="6">
    <source>
        <dbReference type="ARBA" id="ARBA00023136"/>
    </source>
</evidence>
<accession>A0A1H0Y669</accession>
<evidence type="ECO:0000313" key="11">
    <source>
        <dbReference type="Proteomes" id="UP000182690"/>
    </source>
</evidence>
<dbReference type="Gene3D" id="1.10.3720.10">
    <property type="entry name" value="MetI-like"/>
    <property type="match status" value="1"/>
</dbReference>
<sequence>MSTATVLYDAPGPRARRRSRIISIVGVIALAALLGWVVWRLAQPQISVNGNENPGMFDPSRWDVLAYGEVWQFIGRGVLNTLRAAAVAMVGAVLLGMVFAFGRLATNPFIRIPTTVLLEFFRGMPVLLMMLFILLVASTGAFGAVVIALIVYNGAIIGEALRAGIVALNKGQREAGLSIGLTPVRTRLLIEFPQAFTQMLPIIIAQLVVLLKDTSLGYIVAYSELASTVKQASTFYGNRYLFTFWVVAVVIYLAINLSVSWLGRRAGRLAAMRSGKPLSAAKAPAVAAAIGGEVGTGLAAGEGDLGSGGGAHGPGSGGRSR</sequence>
<dbReference type="InterPro" id="IPR035906">
    <property type="entry name" value="MetI-like_sf"/>
</dbReference>
<keyword evidence="2 7" id="KW-0813">Transport</keyword>
<evidence type="ECO:0000256" key="1">
    <source>
        <dbReference type="ARBA" id="ARBA00004651"/>
    </source>
</evidence>
<keyword evidence="3" id="KW-1003">Cell membrane</keyword>
<evidence type="ECO:0000313" key="10">
    <source>
        <dbReference type="EMBL" id="SDQ10580.1"/>
    </source>
</evidence>
<evidence type="ECO:0000259" key="9">
    <source>
        <dbReference type="PROSITE" id="PS50928"/>
    </source>
</evidence>
<evidence type="ECO:0000256" key="4">
    <source>
        <dbReference type="ARBA" id="ARBA00022692"/>
    </source>
</evidence>
<feature type="domain" description="ABC transmembrane type-1" evidence="9">
    <location>
        <begin position="78"/>
        <end position="263"/>
    </location>
</feature>
<keyword evidence="6 7" id="KW-0472">Membrane</keyword>
<dbReference type="OrthoDB" id="4543034at2"/>
<dbReference type="STRING" id="1079994.SAMN04488565_0553"/>
<keyword evidence="5 7" id="KW-1133">Transmembrane helix</keyword>
<dbReference type="InterPro" id="IPR000515">
    <property type="entry name" value="MetI-like"/>
</dbReference>
<dbReference type="EMBL" id="FNKB01000001">
    <property type="protein sequence ID" value="SDQ10580.1"/>
    <property type="molecule type" value="Genomic_DNA"/>
</dbReference>
<dbReference type="AlphaFoldDB" id="A0A1H0Y669"/>
<dbReference type="RefSeq" id="WP_074689898.1">
    <property type="nucleotide sequence ID" value="NZ_FNKB01000001.1"/>
</dbReference>
<keyword evidence="4 7" id="KW-0812">Transmembrane</keyword>
<comment type="similarity">
    <text evidence="7">Belongs to the binding-protein-dependent transport system permease family.</text>
</comment>
<comment type="subcellular location">
    <subcellularLocation>
        <location evidence="1 7">Cell membrane</location>
        <topology evidence="1 7">Multi-pass membrane protein</topology>
    </subcellularLocation>
</comment>